<dbReference type="InterPro" id="IPR001447">
    <property type="entry name" value="Arylamine_N-AcTrfase"/>
</dbReference>
<keyword evidence="3" id="KW-1185">Reference proteome</keyword>
<sequence>MYTLNPTEIKAYLKRIGIDEIKPPTLEFLSELQAAHVEYLSWQTVDIFAGRPAGIHLRESVELMLNDRSGYCFHLNGAFSVLLHSLGYTVRWHRAGVQPHGEQPRVNSFHLGLSVLLPGSENQDEPWIVDVGLGGMPFQPLPLRYGTYGHAPFTYNLISSSVAAEGWRLEYEPNGPSLGVDYAPDWVSQLDEFIPKHEFYSQSIQSPWHNTFLLRQRDAQRSHELRGCMLRIHDAEGIRKMEIRTFNEWINTLTDVFHEPLVRYNKMEREEMWKQVQTAHEEWKKAQQS</sequence>
<protein>
    <submittedName>
        <fullName evidence="2">Arylamine N-acetyltransferase</fullName>
    </submittedName>
</protein>
<dbReference type="PANTHER" id="PTHR11786">
    <property type="entry name" value="N-HYDROXYARYLAMINE O-ACETYLTRANSFERASE"/>
    <property type="match status" value="1"/>
</dbReference>
<dbReference type="Gene3D" id="2.40.128.150">
    <property type="entry name" value="Cysteine proteinases"/>
    <property type="match status" value="1"/>
</dbReference>
<gene>
    <name evidence="2" type="ORF">J2T19_004756</name>
</gene>
<dbReference type="SUPFAM" id="SSF54001">
    <property type="entry name" value="Cysteine proteinases"/>
    <property type="match status" value="1"/>
</dbReference>
<evidence type="ECO:0000313" key="2">
    <source>
        <dbReference type="EMBL" id="MDQ0173263.1"/>
    </source>
</evidence>
<dbReference type="Gene3D" id="3.30.2140.10">
    <property type="entry name" value="Arylamine N-acetyltransferase"/>
    <property type="match status" value="1"/>
</dbReference>
<comment type="similarity">
    <text evidence="1">Belongs to the arylamine N-acetyltransferase family.</text>
</comment>
<organism evidence="2 3">
    <name type="scientific">Paenibacillus tundrae</name>
    <dbReference type="NCBI Taxonomy" id="528187"/>
    <lineage>
        <taxon>Bacteria</taxon>
        <taxon>Bacillati</taxon>
        <taxon>Bacillota</taxon>
        <taxon>Bacilli</taxon>
        <taxon>Bacillales</taxon>
        <taxon>Paenibacillaceae</taxon>
        <taxon>Paenibacillus</taxon>
    </lineage>
</organism>
<comment type="caution">
    <text evidence="2">The sequence shown here is derived from an EMBL/GenBank/DDBJ whole genome shotgun (WGS) entry which is preliminary data.</text>
</comment>
<name>A0ABT9WJ00_9BACL</name>
<accession>A0ABT9WJ00</accession>
<dbReference type="PANTHER" id="PTHR11786:SF0">
    <property type="entry name" value="ARYLAMINE N-ACETYLTRANSFERASE 4-RELATED"/>
    <property type="match status" value="1"/>
</dbReference>
<dbReference type="Pfam" id="PF00797">
    <property type="entry name" value="Acetyltransf_2"/>
    <property type="match status" value="1"/>
</dbReference>
<proteinExistence type="inferred from homology"/>
<dbReference type="InterPro" id="IPR038765">
    <property type="entry name" value="Papain-like_cys_pep_sf"/>
</dbReference>
<reference evidence="2 3" key="1">
    <citation type="submission" date="2023-07" db="EMBL/GenBank/DDBJ databases">
        <title>Sorghum-associated microbial communities from plants grown in Nebraska, USA.</title>
        <authorList>
            <person name="Schachtman D."/>
        </authorList>
    </citation>
    <scope>NUCLEOTIDE SEQUENCE [LARGE SCALE GENOMIC DNA]</scope>
    <source>
        <strain evidence="2 3">DS1314</strain>
    </source>
</reference>
<dbReference type="Proteomes" id="UP001233836">
    <property type="component" value="Unassembled WGS sequence"/>
</dbReference>
<dbReference type="RefSeq" id="WP_307220121.1">
    <property type="nucleotide sequence ID" value="NZ_JAUSTI010000018.1"/>
</dbReference>
<dbReference type="EMBL" id="JAUSTI010000018">
    <property type="protein sequence ID" value="MDQ0173263.1"/>
    <property type="molecule type" value="Genomic_DNA"/>
</dbReference>
<evidence type="ECO:0000256" key="1">
    <source>
        <dbReference type="ARBA" id="ARBA00006547"/>
    </source>
</evidence>
<evidence type="ECO:0000313" key="3">
    <source>
        <dbReference type="Proteomes" id="UP001233836"/>
    </source>
</evidence>